<dbReference type="SUPFAM" id="SSF56645">
    <property type="entry name" value="Acyl-CoA dehydrogenase NM domain-like"/>
    <property type="match status" value="1"/>
</dbReference>
<dbReference type="InterPro" id="IPR036250">
    <property type="entry name" value="AcylCo_DH-like_C"/>
</dbReference>
<organism evidence="8 9">
    <name type="scientific">Nostocoides vanveenii</name>
    <dbReference type="NCBI Taxonomy" id="330835"/>
    <lineage>
        <taxon>Bacteria</taxon>
        <taxon>Bacillati</taxon>
        <taxon>Actinomycetota</taxon>
        <taxon>Actinomycetes</taxon>
        <taxon>Micrococcales</taxon>
        <taxon>Intrasporangiaceae</taxon>
        <taxon>Nostocoides</taxon>
    </lineage>
</organism>
<evidence type="ECO:0000256" key="3">
    <source>
        <dbReference type="ARBA" id="ARBA00022630"/>
    </source>
</evidence>
<dbReference type="InterPro" id="IPR037069">
    <property type="entry name" value="AcylCoA_DH/ox_N_sf"/>
</dbReference>
<evidence type="ECO:0000256" key="4">
    <source>
        <dbReference type="ARBA" id="ARBA00022827"/>
    </source>
</evidence>
<dbReference type="Gene3D" id="1.20.140.10">
    <property type="entry name" value="Butyryl-CoA Dehydrogenase, subunit A, domain 3"/>
    <property type="match status" value="1"/>
</dbReference>
<evidence type="ECO:0000259" key="7">
    <source>
        <dbReference type="Pfam" id="PF02771"/>
    </source>
</evidence>
<keyword evidence="4" id="KW-0274">FAD</keyword>
<dbReference type="Gene3D" id="1.10.540.10">
    <property type="entry name" value="Acyl-CoA dehydrogenase/oxidase, N-terminal domain"/>
    <property type="match status" value="1"/>
</dbReference>
<dbReference type="PANTHER" id="PTHR43884:SF20">
    <property type="entry name" value="ACYL-COA DEHYDROGENASE FADE28"/>
    <property type="match status" value="1"/>
</dbReference>
<name>A0ABN2JZ85_9MICO</name>
<evidence type="ECO:0000256" key="2">
    <source>
        <dbReference type="ARBA" id="ARBA00009347"/>
    </source>
</evidence>
<keyword evidence="9" id="KW-1185">Reference proteome</keyword>
<dbReference type="Pfam" id="PF02771">
    <property type="entry name" value="Acyl-CoA_dh_N"/>
    <property type="match status" value="1"/>
</dbReference>
<feature type="domain" description="Acyl-CoA dehydrogenase/oxidase N-terminal" evidence="7">
    <location>
        <begin position="6"/>
        <end position="85"/>
    </location>
</feature>
<protein>
    <submittedName>
        <fullName evidence="8">Acyl-CoA dehydrogenase family protein</fullName>
    </submittedName>
</protein>
<feature type="domain" description="Acyl-CoA dehydrogenase/oxidase C-terminal" evidence="6">
    <location>
        <begin position="197"/>
        <end position="337"/>
    </location>
</feature>
<dbReference type="SUPFAM" id="SSF47203">
    <property type="entry name" value="Acyl-CoA dehydrogenase C-terminal domain-like"/>
    <property type="match status" value="1"/>
</dbReference>
<evidence type="ECO:0000256" key="5">
    <source>
        <dbReference type="ARBA" id="ARBA00023002"/>
    </source>
</evidence>
<evidence type="ECO:0000313" key="9">
    <source>
        <dbReference type="Proteomes" id="UP001501475"/>
    </source>
</evidence>
<comment type="similarity">
    <text evidence="2">Belongs to the acyl-CoA dehydrogenase family.</text>
</comment>
<evidence type="ECO:0000256" key="1">
    <source>
        <dbReference type="ARBA" id="ARBA00001974"/>
    </source>
</evidence>
<evidence type="ECO:0000313" key="8">
    <source>
        <dbReference type="EMBL" id="GAA1744392.1"/>
    </source>
</evidence>
<dbReference type="InterPro" id="IPR013786">
    <property type="entry name" value="AcylCoA_DH/ox_N"/>
</dbReference>
<comment type="caution">
    <text evidence="8">The sequence shown here is derived from an EMBL/GenBank/DDBJ whole genome shotgun (WGS) entry which is preliminary data.</text>
</comment>
<dbReference type="RefSeq" id="WP_344060633.1">
    <property type="nucleotide sequence ID" value="NZ_BAAAPN010000003.1"/>
</dbReference>
<evidence type="ECO:0000259" key="6">
    <source>
        <dbReference type="Pfam" id="PF00441"/>
    </source>
</evidence>
<dbReference type="Proteomes" id="UP001501475">
    <property type="component" value="Unassembled WGS sequence"/>
</dbReference>
<dbReference type="InterPro" id="IPR009075">
    <property type="entry name" value="AcylCo_DH/oxidase_C"/>
</dbReference>
<dbReference type="EMBL" id="BAAAPN010000003">
    <property type="protein sequence ID" value="GAA1744392.1"/>
    <property type="molecule type" value="Genomic_DNA"/>
</dbReference>
<comment type="cofactor">
    <cofactor evidence="1">
        <name>FAD</name>
        <dbReference type="ChEBI" id="CHEBI:57692"/>
    </cofactor>
</comment>
<accession>A0ABN2JZ85</accession>
<proteinExistence type="inferred from homology"/>
<gene>
    <name evidence="8" type="ORF">GCM10009810_01260</name>
</gene>
<reference evidence="8 9" key="1">
    <citation type="journal article" date="2019" name="Int. J. Syst. Evol. Microbiol.">
        <title>The Global Catalogue of Microorganisms (GCM) 10K type strain sequencing project: providing services to taxonomists for standard genome sequencing and annotation.</title>
        <authorList>
            <consortium name="The Broad Institute Genomics Platform"/>
            <consortium name="The Broad Institute Genome Sequencing Center for Infectious Disease"/>
            <person name="Wu L."/>
            <person name="Ma J."/>
        </authorList>
    </citation>
    <scope>NUCLEOTIDE SEQUENCE [LARGE SCALE GENOMIC DNA]</scope>
    <source>
        <strain evidence="8 9">JCM 15591</strain>
    </source>
</reference>
<dbReference type="InterPro" id="IPR009100">
    <property type="entry name" value="AcylCoA_DH/oxidase_NM_dom_sf"/>
</dbReference>
<keyword evidence="5" id="KW-0560">Oxidoreductase</keyword>
<keyword evidence="3" id="KW-0285">Flavoprotein</keyword>
<dbReference type="PANTHER" id="PTHR43884">
    <property type="entry name" value="ACYL-COA DEHYDROGENASE"/>
    <property type="match status" value="1"/>
</dbReference>
<sequence>MIFAFTDEQESLRDAVRELATRGRTEPVPGDAPHDPALWSALAELGALGLPFPEASGGMGASPVEVMIVASELGRAGIRTAYAEAMVAGSLLAASRDGGELLGSLCAGDSFVVPALYEPNRAWSLEPASVMADGDRLTGVREPIPCGAAADAVVTSARDADGVAVFVIESPALCGARLDLAGVAARRLKGAEAAAVARAVNLGTLTLCAEALGAMDTALTMTVEYLKTRKQFGVPLARFQTLTQRAADMYTSLELARSTVQFAAMTLAADPDDAATIDRLKVVVGKAGRHIGQEAIQLHGGIGVTAEYAVGHLTARLTAIEHSYGDTRQHLAALAARVGDYEAVDLIG</sequence>
<dbReference type="Pfam" id="PF00441">
    <property type="entry name" value="Acyl-CoA_dh_1"/>
    <property type="match status" value="1"/>
</dbReference>